<dbReference type="Proteomes" id="UP000291116">
    <property type="component" value="Unassembled WGS sequence"/>
</dbReference>
<evidence type="ECO:0000256" key="1">
    <source>
        <dbReference type="ARBA" id="ARBA00005591"/>
    </source>
</evidence>
<accession>A0A448YZ63</accession>
<sequence>MKLAGLILLCCLLMQGGHGYNIIRKNTVPTTKDTASSEKDTASATSRRNLLRSAAALSAGALLGIANAEIAVADDDVDTPLYFGVGCFWHIQHEFVVQGEKGILGRGPHQFTSAAGYAGGKSTDKEGRVCYHNFSGVADYGKLGHGEVVGMNIPQSKIGDFSELYFSLYNPKTKDRVDPMDRGAEYRSLIGLPGGMKHTSYPLVESAAEKAGFKLVEGKGNDPDTLGKQIVYVYDSTKFPFYQGEVYHQYHNDFQSPAYGKEYNNLVEVALEDGRIKGTGCPDRW</sequence>
<dbReference type="OrthoDB" id="443672at2759"/>
<dbReference type="Gene3D" id="3.30.1060.10">
    <property type="entry name" value="Peptide methionine sulphoxide reductase MsrA"/>
    <property type="match status" value="1"/>
</dbReference>
<evidence type="ECO:0000256" key="4">
    <source>
        <dbReference type="ARBA" id="ARBA00030643"/>
    </source>
</evidence>
<dbReference type="GO" id="GO:0008113">
    <property type="term" value="F:peptide-methionine (S)-S-oxide reductase activity"/>
    <property type="evidence" value="ECO:0007669"/>
    <property type="project" value="UniProtKB-EC"/>
</dbReference>
<evidence type="ECO:0000259" key="6">
    <source>
        <dbReference type="Pfam" id="PF01625"/>
    </source>
</evidence>
<keyword evidence="5" id="KW-0732">Signal</keyword>
<feature type="domain" description="Peptide methionine sulphoxide reductase MsrA" evidence="6">
    <location>
        <begin position="82"/>
        <end position="252"/>
    </location>
</feature>
<dbReference type="EMBL" id="CAACVS010000048">
    <property type="protein sequence ID" value="VEU35070.1"/>
    <property type="molecule type" value="Genomic_DNA"/>
</dbReference>
<dbReference type="SUPFAM" id="SSF55068">
    <property type="entry name" value="Peptide methionine sulfoxide reductase"/>
    <property type="match status" value="1"/>
</dbReference>
<comment type="similarity">
    <text evidence="1">Belongs to the MsrA Met sulfoxide reductase family.</text>
</comment>
<gene>
    <name evidence="7" type="ORF">PSNMU_V1.4_AUG-EV-PASAV3_0018160</name>
</gene>
<evidence type="ECO:0000256" key="3">
    <source>
        <dbReference type="ARBA" id="ARBA00023002"/>
    </source>
</evidence>
<feature type="signal peptide" evidence="5">
    <location>
        <begin position="1"/>
        <end position="19"/>
    </location>
</feature>
<evidence type="ECO:0000313" key="8">
    <source>
        <dbReference type="Proteomes" id="UP000291116"/>
    </source>
</evidence>
<organism evidence="7 8">
    <name type="scientific">Pseudo-nitzschia multistriata</name>
    <dbReference type="NCBI Taxonomy" id="183589"/>
    <lineage>
        <taxon>Eukaryota</taxon>
        <taxon>Sar</taxon>
        <taxon>Stramenopiles</taxon>
        <taxon>Ochrophyta</taxon>
        <taxon>Bacillariophyta</taxon>
        <taxon>Bacillariophyceae</taxon>
        <taxon>Bacillariophycidae</taxon>
        <taxon>Bacillariales</taxon>
        <taxon>Bacillariaceae</taxon>
        <taxon>Pseudo-nitzschia</taxon>
    </lineage>
</organism>
<reference evidence="7 8" key="1">
    <citation type="submission" date="2019-01" db="EMBL/GenBank/DDBJ databases">
        <authorList>
            <person name="Ferrante I. M."/>
        </authorList>
    </citation>
    <scope>NUCLEOTIDE SEQUENCE [LARGE SCALE GENOMIC DNA]</scope>
    <source>
        <strain evidence="7 8">B856</strain>
    </source>
</reference>
<evidence type="ECO:0000256" key="5">
    <source>
        <dbReference type="SAM" id="SignalP"/>
    </source>
</evidence>
<protein>
    <recommendedName>
        <fullName evidence="2">peptide-methionine (S)-S-oxide reductase</fullName>
        <ecNumber evidence="2">1.8.4.11</ecNumber>
    </recommendedName>
    <alternativeName>
        <fullName evidence="4">Peptide-methionine (S)-S-oxide reductase</fullName>
    </alternativeName>
</protein>
<keyword evidence="3" id="KW-0560">Oxidoreductase</keyword>
<feature type="chain" id="PRO_5019242868" description="peptide-methionine (S)-S-oxide reductase" evidence="5">
    <location>
        <begin position="20"/>
        <end position="285"/>
    </location>
</feature>
<dbReference type="EC" id="1.8.4.11" evidence="2"/>
<evidence type="ECO:0000256" key="2">
    <source>
        <dbReference type="ARBA" id="ARBA00012502"/>
    </source>
</evidence>
<dbReference type="Pfam" id="PF01625">
    <property type="entry name" value="PMSR"/>
    <property type="match status" value="1"/>
</dbReference>
<dbReference type="InterPro" id="IPR036509">
    <property type="entry name" value="Met_Sox_Rdtase_MsrA_sf"/>
</dbReference>
<keyword evidence="8" id="KW-1185">Reference proteome</keyword>
<proteinExistence type="inferred from homology"/>
<dbReference type="InterPro" id="IPR002569">
    <property type="entry name" value="Met_Sox_Rdtase_MsrA_dom"/>
</dbReference>
<name>A0A448YZ63_9STRA</name>
<evidence type="ECO:0000313" key="7">
    <source>
        <dbReference type="EMBL" id="VEU35070.1"/>
    </source>
</evidence>
<dbReference type="AlphaFoldDB" id="A0A448YZ63"/>